<dbReference type="Pfam" id="PF04199">
    <property type="entry name" value="Cyclase"/>
    <property type="match status" value="1"/>
</dbReference>
<evidence type="ECO:0000313" key="1">
    <source>
        <dbReference type="EMBL" id="MDV6280093.1"/>
    </source>
</evidence>
<dbReference type="InterPro" id="IPR007325">
    <property type="entry name" value="KFase/CYL"/>
</dbReference>
<reference evidence="1 2" key="1">
    <citation type="submission" date="2023-10" db="EMBL/GenBank/DDBJ databases">
        <title>Development of a sustainable strategy for remediation of hydrocarbon-contaminated territories based on the waste exchange concept.</title>
        <authorList>
            <person name="Krivoruchko A."/>
        </authorList>
    </citation>
    <scope>NUCLEOTIDE SEQUENCE [LARGE SCALE GENOMIC DNA]</scope>
    <source>
        <strain evidence="1 2">IEGM 60</strain>
    </source>
</reference>
<dbReference type="Proteomes" id="UP001185737">
    <property type="component" value="Unassembled WGS sequence"/>
</dbReference>
<evidence type="ECO:0000313" key="2">
    <source>
        <dbReference type="Proteomes" id="UP001185737"/>
    </source>
</evidence>
<dbReference type="EMBL" id="JAWLKA010000003">
    <property type="protein sequence ID" value="MDV6280093.1"/>
    <property type="molecule type" value="Genomic_DNA"/>
</dbReference>
<dbReference type="Gene3D" id="3.50.30.50">
    <property type="entry name" value="Putative cyclase"/>
    <property type="match status" value="1"/>
</dbReference>
<gene>
    <name evidence="1" type="ORF">R3Q59_06220</name>
</gene>
<keyword evidence="1" id="KW-0378">Hydrolase</keyword>
<keyword evidence="2" id="KW-1185">Reference proteome</keyword>
<dbReference type="RefSeq" id="WP_317567738.1">
    <property type="nucleotide sequence ID" value="NZ_JAWLKA010000003.1"/>
</dbReference>
<dbReference type="EC" id="3.5.-.-" evidence="1"/>
<name>A0ABU4C973_RHOJO</name>
<comment type="caution">
    <text evidence="1">The sequence shown here is derived from an EMBL/GenBank/DDBJ whole genome shotgun (WGS) entry which is preliminary data.</text>
</comment>
<dbReference type="PANTHER" id="PTHR31118">
    <property type="entry name" value="CYCLASE-LIKE PROTEIN 2"/>
    <property type="match status" value="1"/>
</dbReference>
<dbReference type="InterPro" id="IPR037175">
    <property type="entry name" value="KFase_sf"/>
</dbReference>
<sequence>MTNPTAPLELSITEIGSRVRGLRVHDVTPTLGPDTAMFFLNTAPQVTPLSRHATEGAAANTWEIHEHSGAHVDAPFHFDPEGQTIDELPVDVLFFRPYKKYDLSEFDLAPGAPATLEQITHVGHRDHLTLDEGDIALVDFGYDKYLPGMPDERDPSWWGRNQPGLSEDACEYFAEAKVIAVGSDTSACDLALADGQMSAGTGHGQHFLPNGILIIEGLRGLNAAPATGLFAALPLKLAGGTGSPLRVVLLEP</sequence>
<accession>A0ABU4C973</accession>
<dbReference type="PANTHER" id="PTHR31118:SF12">
    <property type="entry name" value="CYCLASE-LIKE PROTEIN 2"/>
    <property type="match status" value="1"/>
</dbReference>
<dbReference type="SUPFAM" id="SSF102198">
    <property type="entry name" value="Putative cyclase"/>
    <property type="match status" value="1"/>
</dbReference>
<organism evidence="1 2">
    <name type="scientific">Rhodococcus jostii</name>
    <dbReference type="NCBI Taxonomy" id="132919"/>
    <lineage>
        <taxon>Bacteria</taxon>
        <taxon>Bacillati</taxon>
        <taxon>Actinomycetota</taxon>
        <taxon>Actinomycetes</taxon>
        <taxon>Mycobacteriales</taxon>
        <taxon>Nocardiaceae</taxon>
        <taxon>Rhodococcus</taxon>
    </lineage>
</organism>
<protein>
    <submittedName>
        <fullName evidence="1">Cyclase family protein</fullName>
        <ecNumber evidence="1">3.5.-.-</ecNumber>
    </submittedName>
</protein>
<proteinExistence type="predicted"/>
<dbReference type="GO" id="GO:0016787">
    <property type="term" value="F:hydrolase activity"/>
    <property type="evidence" value="ECO:0007669"/>
    <property type="project" value="UniProtKB-KW"/>
</dbReference>